<feature type="coiled-coil region" evidence="3">
    <location>
        <begin position="27"/>
        <end position="54"/>
    </location>
</feature>
<dbReference type="GeneTree" id="ENSGT01020000230338"/>
<dbReference type="Ensembl" id="ENSDLAT00005049604.2">
    <property type="protein sequence ID" value="ENSDLAP00005046498.1"/>
    <property type="gene ID" value="ENSDLAG00005020533.2"/>
</dbReference>
<dbReference type="SUPFAM" id="SSF56436">
    <property type="entry name" value="C-type lectin-like"/>
    <property type="match status" value="1"/>
</dbReference>
<dbReference type="CDD" id="cd03590">
    <property type="entry name" value="CLECT_DC-SIGN_like"/>
    <property type="match status" value="1"/>
</dbReference>
<dbReference type="InterPro" id="IPR033989">
    <property type="entry name" value="CD209-like_CTLD"/>
</dbReference>
<dbReference type="InterPro" id="IPR018378">
    <property type="entry name" value="C-type_lectin_CS"/>
</dbReference>
<keyword evidence="4" id="KW-0732">Signal</keyword>
<keyword evidence="7" id="KW-1185">Reference proteome</keyword>
<keyword evidence="2" id="KW-1015">Disulfide bond</keyword>
<evidence type="ECO:0000256" key="3">
    <source>
        <dbReference type="SAM" id="Coils"/>
    </source>
</evidence>
<organism evidence="6 7">
    <name type="scientific">Dicentrarchus labrax</name>
    <name type="common">European seabass</name>
    <name type="synonym">Morone labrax</name>
    <dbReference type="NCBI Taxonomy" id="13489"/>
    <lineage>
        <taxon>Eukaryota</taxon>
        <taxon>Metazoa</taxon>
        <taxon>Chordata</taxon>
        <taxon>Craniata</taxon>
        <taxon>Vertebrata</taxon>
        <taxon>Euteleostomi</taxon>
        <taxon>Actinopterygii</taxon>
        <taxon>Neopterygii</taxon>
        <taxon>Teleostei</taxon>
        <taxon>Neoteleostei</taxon>
        <taxon>Acanthomorphata</taxon>
        <taxon>Eupercaria</taxon>
        <taxon>Moronidae</taxon>
        <taxon>Dicentrarchus</taxon>
    </lineage>
</organism>
<dbReference type="InterPro" id="IPR050111">
    <property type="entry name" value="C-type_lectin/snaclec_domain"/>
</dbReference>
<feature type="signal peptide" evidence="4">
    <location>
        <begin position="1"/>
        <end position="20"/>
    </location>
</feature>
<dbReference type="GO" id="GO:0030246">
    <property type="term" value="F:carbohydrate binding"/>
    <property type="evidence" value="ECO:0007669"/>
    <property type="project" value="UniProtKB-KW"/>
</dbReference>
<keyword evidence="3" id="KW-0175">Coiled coil</keyword>
<protein>
    <recommendedName>
        <fullName evidence="5">C-type lectin domain-containing protein</fullName>
    </recommendedName>
</protein>
<dbReference type="InterPro" id="IPR016186">
    <property type="entry name" value="C-type_lectin-like/link_sf"/>
</dbReference>
<dbReference type="PROSITE" id="PS00615">
    <property type="entry name" value="C_TYPE_LECTIN_1"/>
    <property type="match status" value="1"/>
</dbReference>
<dbReference type="InterPro" id="IPR001304">
    <property type="entry name" value="C-type_lectin-like"/>
</dbReference>
<evidence type="ECO:0000259" key="5">
    <source>
        <dbReference type="PROSITE" id="PS50041"/>
    </source>
</evidence>
<evidence type="ECO:0000313" key="7">
    <source>
        <dbReference type="Proteomes" id="UP000694389"/>
    </source>
</evidence>
<sequence length="192" mass="22093">VGLALLCLLLLIGLKTLVSRYQLQTSYNNLTKGRDQLQTKRDQLQTSYNNLTKEKDQKLQGCFVSHCAQPGWVYFRGSFYQVSSLKKSWQQSRDDCLQKGADLLIINSREEQIFTNKFKKYMWIGLTDSETEGRWKWVDGTPLTISYWASGEPNGKKGENCGDIKSHDAENSWNDEGCSSSLFWICEKKVRL</sequence>
<reference evidence="6" key="2">
    <citation type="submission" date="2025-09" db="UniProtKB">
        <authorList>
            <consortium name="Ensembl"/>
        </authorList>
    </citation>
    <scope>IDENTIFICATION</scope>
</reference>
<dbReference type="InterPro" id="IPR016187">
    <property type="entry name" value="CTDL_fold"/>
</dbReference>
<accession>A0A8C4HSR1</accession>
<keyword evidence="1" id="KW-0430">Lectin</keyword>
<reference evidence="6" key="1">
    <citation type="submission" date="2025-08" db="UniProtKB">
        <authorList>
            <consortium name="Ensembl"/>
        </authorList>
    </citation>
    <scope>IDENTIFICATION</scope>
</reference>
<evidence type="ECO:0000256" key="1">
    <source>
        <dbReference type="ARBA" id="ARBA00022734"/>
    </source>
</evidence>
<evidence type="ECO:0000256" key="4">
    <source>
        <dbReference type="SAM" id="SignalP"/>
    </source>
</evidence>
<dbReference type="Proteomes" id="UP000694389">
    <property type="component" value="Unassembled WGS sequence"/>
</dbReference>
<dbReference type="Gene3D" id="1.20.5.400">
    <property type="match status" value="1"/>
</dbReference>
<dbReference type="PROSITE" id="PS50041">
    <property type="entry name" value="C_TYPE_LECTIN_2"/>
    <property type="match status" value="1"/>
</dbReference>
<proteinExistence type="predicted"/>
<name>A0A8C4HSR1_DICLA</name>
<dbReference type="PANTHER" id="PTHR22803">
    <property type="entry name" value="MANNOSE, PHOSPHOLIPASE, LECTIN RECEPTOR RELATED"/>
    <property type="match status" value="1"/>
</dbReference>
<feature type="chain" id="PRO_5034945750" description="C-type lectin domain-containing protein" evidence="4">
    <location>
        <begin position="21"/>
        <end position="192"/>
    </location>
</feature>
<dbReference type="Pfam" id="PF00059">
    <property type="entry name" value="Lectin_C"/>
    <property type="match status" value="1"/>
</dbReference>
<evidence type="ECO:0000313" key="6">
    <source>
        <dbReference type="Ensembl" id="ENSDLAP00005046498.1"/>
    </source>
</evidence>
<dbReference type="SMART" id="SM00034">
    <property type="entry name" value="CLECT"/>
    <property type="match status" value="1"/>
</dbReference>
<evidence type="ECO:0000256" key="2">
    <source>
        <dbReference type="ARBA" id="ARBA00023157"/>
    </source>
</evidence>
<dbReference type="AlphaFoldDB" id="A0A8C4HSR1"/>
<feature type="domain" description="C-type lectin" evidence="5">
    <location>
        <begin position="75"/>
        <end position="187"/>
    </location>
</feature>
<dbReference type="Gene3D" id="3.10.100.10">
    <property type="entry name" value="Mannose-Binding Protein A, subunit A"/>
    <property type="match status" value="1"/>
</dbReference>